<keyword evidence="1" id="KW-0597">Phosphoprotein</keyword>
<dbReference type="InterPro" id="IPR046947">
    <property type="entry name" value="LytR-like"/>
</dbReference>
<evidence type="ECO:0000256" key="1">
    <source>
        <dbReference type="PROSITE-ProRule" id="PRU00169"/>
    </source>
</evidence>
<dbReference type="Pfam" id="PF00072">
    <property type="entry name" value="Response_reg"/>
    <property type="match status" value="1"/>
</dbReference>
<name>A0A6M4H3E9_9PROT</name>
<dbReference type="EMBL" id="CP053069">
    <property type="protein sequence ID" value="QJR13074.1"/>
    <property type="molecule type" value="Genomic_DNA"/>
</dbReference>
<evidence type="ECO:0000259" key="2">
    <source>
        <dbReference type="PROSITE" id="PS50110"/>
    </source>
</evidence>
<keyword evidence="5" id="KW-1185">Reference proteome</keyword>
<proteinExistence type="predicted"/>
<dbReference type="SMART" id="SM00850">
    <property type="entry name" value="LytTR"/>
    <property type="match status" value="1"/>
</dbReference>
<dbReference type="Proteomes" id="UP000501534">
    <property type="component" value="Chromosome"/>
</dbReference>
<dbReference type="GO" id="GO:0003677">
    <property type="term" value="F:DNA binding"/>
    <property type="evidence" value="ECO:0007669"/>
    <property type="project" value="InterPro"/>
</dbReference>
<evidence type="ECO:0000259" key="3">
    <source>
        <dbReference type="PROSITE" id="PS50930"/>
    </source>
</evidence>
<dbReference type="RefSeq" id="WP_171095838.1">
    <property type="nucleotide sequence ID" value="NZ_CP053069.1"/>
</dbReference>
<dbReference type="InterPro" id="IPR011006">
    <property type="entry name" value="CheY-like_superfamily"/>
</dbReference>
<feature type="domain" description="HTH LytTR-type" evidence="3">
    <location>
        <begin position="149"/>
        <end position="254"/>
    </location>
</feature>
<sequence length="254" mass="28544">MTLAQAEVPRILIADDEAPARSRLRDLLDECRPEFPLAIVDEAKTGREVLDVVNREKIDIVLLDIRMPDMDGLEAARHLAGMAAPPAIIFTTAFDTYALKAFEVNAIDYLLKPIRQERLLAALRKTQAAGGAVSRAALDAAANQPRRHLSVHERGKIHLVPVSDVLYLRAELKYVTVRTAGREFIVEESLTRLEEEFGAAFVRIHRNCLVHRIAIAGFEKNVAESESGWAVVIRDTDERLPVSRRQQHIVKEFR</sequence>
<evidence type="ECO:0000313" key="4">
    <source>
        <dbReference type="EMBL" id="QJR13074.1"/>
    </source>
</evidence>
<organism evidence="4 5">
    <name type="scientific">Usitatibacter rugosus</name>
    <dbReference type="NCBI Taxonomy" id="2732067"/>
    <lineage>
        <taxon>Bacteria</taxon>
        <taxon>Pseudomonadati</taxon>
        <taxon>Pseudomonadota</taxon>
        <taxon>Betaproteobacteria</taxon>
        <taxon>Nitrosomonadales</taxon>
        <taxon>Usitatibacteraceae</taxon>
        <taxon>Usitatibacter</taxon>
    </lineage>
</organism>
<dbReference type="PROSITE" id="PS50930">
    <property type="entry name" value="HTH_LYTTR"/>
    <property type="match status" value="1"/>
</dbReference>
<feature type="modified residue" description="4-aspartylphosphate" evidence="1">
    <location>
        <position position="64"/>
    </location>
</feature>
<protein>
    <submittedName>
        <fullName evidence="4">Sensory transduction protein LytR</fullName>
    </submittedName>
</protein>
<reference evidence="4 5" key="1">
    <citation type="submission" date="2020-04" db="EMBL/GenBank/DDBJ databases">
        <title>Usitatibacter rugosus gen. nov., sp. nov. and Usitatibacter palustris sp. nov., novel members of Usitatibacteraceae fam. nov. within the order Nitrosomonadales isolated from soil.</title>
        <authorList>
            <person name="Huber K.J."/>
            <person name="Neumann-Schaal M."/>
            <person name="Geppert A."/>
            <person name="Luckner M."/>
            <person name="Wanner G."/>
            <person name="Overmann J."/>
        </authorList>
    </citation>
    <scope>NUCLEOTIDE SEQUENCE [LARGE SCALE GENOMIC DNA]</scope>
    <source>
        <strain evidence="4 5">0125_3</strain>
    </source>
</reference>
<dbReference type="InterPro" id="IPR001789">
    <property type="entry name" value="Sig_transdc_resp-reg_receiver"/>
</dbReference>
<dbReference type="Gene3D" id="2.40.50.1020">
    <property type="entry name" value="LytTr DNA-binding domain"/>
    <property type="match status" value="1"/>
</dbReference>
<evidence type="ECO:0000313" key="5">
    <source>
        <dbReference type="Proteomes" id="UP000501534"/>
    </source>
</evidence>
<dbReference type="PROSITE" id="PS50110">
    <property type="entry name" value="RESPONSE_REGULATORY"/>
    <property type="match status" value="1"/>
</dbReference>
<gene>
    <name evidence="4" type="primary">lytR</name>
    <name evidence="4" type="ORF">DSM104443_04168</name>
</gene>
<dbReference type="Pfam" id="PF04397">
    <property type="entry name" value="LytTR"/>
    <property type="match status" value="1"/>
</dbReference>
<dbReference type="Gene3D" id="3.40.50.2300">
    <property type="match status" value="1"/>
</dbReference>
<feature type="domain" description="Response regulatory" evidence="2">
    <location>
        <begin position="10"/>
        <end position="127"/>
    </location>
</feature>
<dbReference type="AlphaFoldDB" id="A0A6M4H3E9"/>
<dbReference type="PANTHER" id="PTHR37299:SF1">
    <property type="entry name" value="STAGE 0 SPORULATION PROTEIN A HOMOLOG"/>
    <property type="match status" value="1"/>
</dbReference>
<dbReference type="SUPFAM" id="SSF52172">
    <property type="entry name" value="CheY-like"/>
    <property type="match status" value="1"/>
</dbReference>
<dbReference type="GO" id="GO:0000156">
    <property type="term" value="F:phosphorelay response regulator activity"/>
    <property type="evidence" value="ECO:0007669"/>
    <property type="project" value="InterPro"/>
</dbReference>
<accession>A0A6M4H3E9</accession>
<dbReference type="KEGG" id="uru:DSM104443_04168"/>
<dbReference type="InterPro" id="IPR007492">
    <property type="entry name" value="LytTR_DNA-bd_dom"/>
</dbReference>
<dbReference type="PANTHER" id="PTHR37299">
    <property type="entry name" value="TRANSCRIPTIONAL REGULATOR-RELATED"/>
    <property type="match status" value="1"/>
</dbReference>
<dbReference type="SMART" id="SM00448">
    <property type="entry name" value="REC"/>
    <property type="match status" value="1"/>
</dbReference>